<evidence type="ECO:0000256" key="14">
    <source>
        <dbReference type="ARBA" id="ARBA00023157"/>
    </source>
</evidence>
<dbReference type="EC" id="1.11.1.7" evidence="5 22"/>
<comment type="subcellular location">
    <subcellularLocation>
        <location evidence="3 22">Secreted</location>
    </subcellularLocation>
</comment>
<reference evidence="24" key="2">
    <citation type="submission" date="2021-03" db="UniProtKB">
        <authorList>
            <consortium name="EnsemblPlants"/>
        </authorList>
    </citation>
    <scope>IDENTIFICATION</scope>
</reference>
<dbReference type="Gene3D" id="1.10.420.10">
    <property type="entry name" value="Peroxidase, domain 2"/>
    <property type="match status" value="1"/>
</dbReference>
<feature type="binding site" evidence="19">
    <location>
        <position position="246"/>
    </location>
    <ligand>
        <name>Ca(2+)</name>
        <dbReference type="ChEBI" id="CHEBI:29108"/>
        <label>2</label>
    </ligand>
</feature>
<evidence type="ECO:0000256" key="9">
    <source>
        <dbReference type="ARBA" id="ARBA00022723"/>
    </source>
</evidence>
<proteinExistence type="inferred from homology"/>
<keyword evidence="6 22" id="KW-0964">Secreted</keyword>
<feature type="disulfide bond" evidence="21">
    <location>
        <begin position="200"/>
        <end position="234"/>
    </location>
</feature>
<dbReference type="OMA" id="IALEMHC"/>
<dbReference type="GeneID" id="110712749"/>
<name>A0A803N945_CHEQI</name>
<protein>
    <recommendedName>
        <fullName evidence="5 22">Peroxidase</fullName>
        <ecNumber evidence="5 22">1.11.1.7</ecNumber>
    </recommendedName>
</protein>
<dbReference type="SUPFAM" id="SSF48113">
    <property type="entry name" value="Heme-dependent peroxidases"/>
    <property type="match status" value="1"/>
</dbReference>
<evidence type="ECO:0000256" key="4">
    <source>
        <dbReference type="ARBA" id="ARBA00006873"/>
    </source>
</evidence>
<dbReference type="FunFam" id="1.10.520.10:FF:000006">
    <property type="entry name" value="Peroxidase"/>
    <property type="match status" value="1"/>
</dbReference>
<dbReference type="SMR" id="A0A803N945"/>
<feature type="binding site" evidence="19">
    <location>
        <position position="254"/>
    </location>
    <ligand>
        <name>Ca(2+)</name>
        <dbReference type="ChEBI" id="CHEBI:29108"/>
        <label>2</label>
    </ligand>
</feature>
<evidence type="ECO:0000256" key="1">
    <source>
        <dbReference type="ARBA" id="ARBA00000189"/>
    </source>
</evidence>
<evidence type="ECO:0000256" key="12">
    <source>
        <dbReference type="ARBA" id="ARBA00023002"/>
    </source>
</evidence>
<evidence type="ECO:0000256" key="2">
    <source>
        <dbReference type="ARBA" id="ARBA00002322"/>
    </source>
</evidence>
<dbReference type="InterPro" id="IPR002016">
    <property type="entry name" value="Haem_peroxidase"/>
</dbReference>
<evidence type="ECO:0000256" key="18">
    <source>
        <dbReference type="PIRSR" id="PIRSR600823-2"/>
    </source>
</evidence>
<evidence type="ECO:0000256" key="15">
    <source>
        <dbReference type="ARBA" id="ARBA00023180"/>
    </source>
</evidence>
<keyword evidence="14 21" id="KW-1015">Disulfide bond</keyword>
<evidence type="ECO:0000256" key="11">
    <source>
        <dbReference type="ARBA" id="ARBA00022837"/>
    </source>
</evidence>
<evidence type="ECO:0000313" key="24">
    <source>
        <dbReference type="EnsemblPlants" id="AUR62042396-RA:cds"/>
    </source>
</evidence>
<keyword evidence="13 19" id="KW-0408">Iron</keyword>
<dbReference type="OrthoDB" id="2113341at2759"/>
<dbReference type="InterPro" id="IPR033905">
    <property type="entry name" value="Secretory_peroxidase"/>
</dbReference>
<keyword evidence="10 22" id="KW-0732">Signal</keyword>
<dbReference type="RefSeq" id="XP_021746893.1">
    <property type="nucleotide sequence ID" value="XM_021891201.1"/>
</dbReference>
<accession>A0A803N945</accession>
<dbReference type="GO" id="GO:0006979">
    <property type="term" value="P:response to oxidative stress"/>
    <property type="evidence" value="ECO:0007669"/>
    <property type="project" value="UniProtKB-UniRule"/>
</dbReference>
<feature type="binding site" evidence="19">
    <location>
        <position position="69"/>
    </location>
    <ligand>
        <name>Ca(2+)</name>
        <dbReference type="ChEBI" id="CHEBI:29108"/>
        <label>1</label>
    </ligand>
</feature>
<comment type="cofactor">
    <cofactor evidence="19 22">
        <name>heme b</name>
        <dbReference type="ChEBI" id="CHEBI:60344"/>
    </cofactor>
    <text evidence="19 22">Binds 1 heme b (iron(II)-protoporphyrin IX) group per subunit.</text>
</comment>
<dbReference type="AlphaFoldDB" id="A0A803N945"/>
<dbReference type="PRINTS" id="PR00461">
    <property type="entry name" value="PLPEROXIDASE"/>
</dbReference>
<feature type="binding site" evidence="19">
    <location>
        <position position="76"/>
    </location>
    <ligand>
        <name>Ca(2+)</name>
        <dbReference type="ChEBI" id="CHEBI:29108"/>
        <label>1</label>
    </ligand>
</feature>
<feature type="disulfide bond" evidence="21">
    <location>
        <begin position="70"/>
        <end position="75"/>
    </location>
</feature>
<dbReference type="KEGG" id="cqi:110712749"/>
<evidence type="ECO:0000256" key="19">
    <source>
        <dbReference type="PIRSR" id="PIRSR600823-3"/>
    </source>
</evidence>
<evidence type="ECO:0000256" key="7">
    <source>
        <dbReference type="ARBA" id="ARBA00022559"/>
    </source>
</evidence>
<dbReference type="GO" id="GO:0140825">
    <property type="term" value="F:lactoperoxidase activity"/>
    <property type="evidence" value="ECO:0007669"/>
    <property type="project" value="UniProtKB-EC"/>
</dbReference>
<feature type="binding site" evidence="19">
    <location>
        <position position="72"/>
    </location>
    <ligand>
        <name>Ca(2+)</name>
        <dbReference type="ChEBI" id="CHEBI:29108"/>
        <label>1</label>
    </ligand>
</feature>
<dbReference type="GO" id="GO:0046872">
    <property type="term" value="F:metal ion binding"/>
    <property type="evidence" value="ECO:0007669"/>
    <property type="project" value="UniProtKB-UniRule"/>
</dbReference>
<evidence type="ECO:0000256" key="10">
    <source>
        <dbReference type="ARBA" id="ARBA00022729"/>
    </source>
</evidence>
<feature type="domain" description="Plant heme peroxidase family profile" evidence="23">
    <location>
        <begin position="27"/>
        <end position="328"/>
    </location>
</feature>
<keyword evidence="16 22" id="KW-0376">Hydrogen peroxide</keyword>
<dbReference type="PANTHER" id="PTHR31235">
    <property type="entry name" value="PEROXIDASE 25-RELATED"/>
    <property type="match status" value="1"/>
</dbReference>
<keyword evidence="12 22" id="KW-0560">Oxidoreductase</keyword>
<evidence type="ECO:0000256" key="20">
    <source>
        <dbReference type="PIRSR" id="PIRSR600823-4"/>
    </source>
</evidence>
<feature type="binding site" description="axial binding residue" evidence="19">
    <location>
        <position position="193"/>
    </location>
    <ligand>
        <name>heme b</name>
        <dbReference type="ChEBI" id="CHEBI:60344"/>
    </ligand>
    <ligandPart>
        <name>Fe</name>
        <dbReference type="ChEBI" id="CHEBI:18248"/>
    </ligandPart>
</feature>
<dbReference type="FunFam" id="1.10.420.10:FF:000008">
    <property type="entry name" value="Peroxidase"/>
    <property type="match status" value="1"/>
</dbReference>
<comment type="catalytic activity">
    <reaction evidence="1 22">
        <text>2 a phenolic donor + H2O2 = 2 a phenolic radical donor + 2 H2O</text>
        <dbReference type="Rhea" id="RHEA:56136"/>
        <dbReference type="ChEBI" id="CHEBI:15377"/>
        <dbReference type="ChEBI" id="CHEBI:16240"/>
        <dbReference type="ChEBI" id="CHEBI:139520"/>
        <dbReference type="ChEBI" id="CHEBI:139521"/>
        <dbReference type="EC" id="1.11.1.7"/>
    </reaction>
</comment>
<dbReference type="InterPro" id="IPR000823">
    <property type="entry name" value="Peroxidase_pln"/>
</dbReference>
<dbReference type="EnsemblPlants" id="AUR62042396-RA">
    <property type="protein sequence ID" value="AUR62042396-RA:cds"/>
    <property type="gene ID" value="AUR62042396"/>
</dbReference>
<feature type="binding site" evidence="19">
    <location>
        <position position="78"/>
    </location>
    <ligand>
        <name>Ca(2+)</name>
        <dbReference type="ChEBI" id="CHEBI:29108"/>
        <label>1</label>
    </ligand>
</feature>
<feature type="binding site" evidence="18">
    <location>
        <position position="163"/>
    </location>
    <ligand>
        <name>substrate</name>
    </ligand>
</feature>
<feature type="disulfide bond" evidence="21">
    <location>
        <begin position="121"/>
        <end position="324"/>
    </location>
</feature>
<feature type="signal peptide" evidence="22">
    <location>
        <begin position="1"/>
        <end position="19"/>
    </location>
</feature>
<evidence type="ECO:0000256" key="21">
    <source>
        <dbReference type="PIRSR" id="PIRSR600823-5"/>
    </source>
</evidence>
<dbReference type="CDD" id="cd00693">
    <property type="entry name" value="secretory_peroxidase"/>
    <property type="match status" value="1"/>
</dbReference>
<dbReference type="Pfam" id="PF00141">
    <property type="entry name" value="peroxidase"/>
    <property type="match status" value="1"/>
</dbReference>
<keyword evidence="7 22" id="KW-0575">Peroxidase</keyword>
<evidence type="ECO:0000256" key="5">
    <source>
        <dbReference type="ARBA" id="ARBA00012313"/>
    </source>
</evidence>
<evidence type="ECO:0000256" key="22">
    <source>
        <dbReference type="RuleBase" id="RU362060"/>
    </source>
</evidence>
<feature type="binding site" evidence="19">
    <location>
        <position position="74"/>
    </location>
    <ligand>
        <name>Ca(2+)</name>
        <dbReference type="ChEBI" id="CHEBI:29108"/>
        <label>1</label>
    </ligand>
</feature>
<dbReference type="PROSITE" id="PS00435">
    <property type="entry name" value="PEROXIDASE_1"/>
    <property type="match status" value="1"/>
</dbReference>
<evidence type="ECO:0000256" key="17">
    <source>
        <dbReference type="PIRSR" id="PIRSR600823-1"/>
    </source>
</evidence>
<dbReference type="InterPro" id="IPR010255">
    <property type="entry name" value="Haem_peroxidase_sf"/>
</dbReference>
<dbReference type="GO" id="GO:0005576">
    <property type="term" value="C:extracellular region"/>
    <property type="evidence" value="ECO:0007669"/>
    <property type="project" value="UniProtKB-SubCell"/>
</dbReference>
<organism evidence="24 25">
    <name type="scientific">Chenopodium quinoa</name>
    <name type="common">Quinoa</name>
    <dbReference type="NCBI Taxonomy" id="63459"/>
    <lineage>
        <taxon>Eukaryota</taxon>
        <taxon>Viridiplantae</taxon>
        <taxon>Streptophyta</taxon>
        <taxon>Embryophyta</taxon>
        <taxon>Tracheophyta</taxon>
        <taxon>Spermatophyta</taxon>
        <taxon>Magnoliopsida</taxon>
        <taxon>eudicotyledons</taxon>
        <taxon>Gunneridae</taxon>
        <taxon>Pentapetalae</taxon>
        <taxon>Caryophyllales</taxon>
        <taxon>Chenopodiaceae</taxon>
        <taxon>Chenopodioideae</taxon>
        <taxon>Atripliceae</taxon>
        <taxon>Chenopodium</taxon>
    </lineage>
</organism>
<evidence type="ECO:0000313" key="25">
    <source>
        <dbReference type="Proteomes" id="UP000596660"/>
    </source>
</evidence>
<dbReference type="GO" id="GO:0042744">
    <property type="term" value="P:hydrogen peroxide catabolic process"/>
    <property type="evidence" value="ECO:0007669"/>
    <property type="project" value="UniProtKB-KW"/>
</dbReference>
<dbReference type="GO" id="GO:0020037">
    <property type="term" value="F:heme binding"/>
    <property type="evidence" value="ECO:0007669"/>
    <property type="project" value="UniProtKB-UniRule"/>
</dbReference>
<reference evidence="24" key="1">
    <citation type="journal article" date="2017" name="Nature">
        <title>The genome of Chenopodium quinoa.</title>
        <authorList>
            <person name="Jarvis D.E."/>
            <person name="Ho Y.S."/>
            <person name="Lightfoot D.J."/>
            <person name="Schmoeckel S.M."/>
            <person name="Li B."/>
            <person name="Borm T.J.A."/>
            <person name="Ohyanagi H."/>
            <person name="Mineta K."/>
            <person name="Michell C.T."/>
            <person name="Saber N."/>
            <person name="Kharbatia N.M."/>
            <person name="Rupper R.R."/>
            <person name="Sharp A.R."/>
            <person name="Dally N."/>
            <person name="Boughton B.A."/>
            <person name="Woo Y.H."/>
            <person name="Gao G."/>
            <person name="Schijlen E.G.W.M."/>
            <person name="Guo X."/>
            <person name="Momin A.A."/>
            <person name="Negrao S."/>
            <person name="Al-Babili S."/>
            <person name="Gehring C."/>
            <person name="Roessner U."/>
            <person name="Jung C."/>
            <person name="Murphy K."/>
            <person name="Arold S.T."/>
            <person name="Gojobori T."/>
            <person name="van der Linden C.G."/>
            <person name="van Loo E.N."/>
            <person name="Jellen E.N."/>
            <person name="Maughan P.J."/>
            <person name="Tester M."/>
        </authorList>
    </citation>
    <scope>NUCLEOTIDE SEQUENCE [LARGE SCALE GENOMIC DNA]</scope>
    <source>
        <strain evidence="24">cv. PI 614886</strain>
    </source>
</reference>
<keyword evidence="15" id="KW-0325">Glycoprotein</keyword>
<comment type="similarity">
    <text evidence="4">Belongs to the peroxidase family. Ascorbate peroxidase subfamily.</text>
</comment>
<dbReference type="Gramene" id="AUR62042396-RA">
    <property type="protein sequence ID" value="AUR62042396-RA:cds"/>
    <property type="gene ID" value="AUR62042396"/>
</dbReference>
<dbReference type="InterPro" id="IPR019794">
    <property type="entry name" value="Peroxidases_AS"/>
</dbReference>
<dbReference type="PROSITE" id="PS00436">
    <property type="entry name" value="PEROXIDASE_2"/>
    <property type="match status" value="1"/>
</dbReference>
<evidence type="ECO:0000256" key="8">
    <source>
        <dbReference type="ARBA" id="ARBA00022617"/>
    </source>
</evidence>
<keyword evidence="9 19" id="KW-0479">Metal-binding</keyword>
<dbReference type="InterPro" id="IPR019793">
    <property type="entry name" value="Peroxidases_heam-ligand_BS"/>
</dbReference>
<evidence type="ECO:0000256" key="3">
    <source>
        <dbReference type="ARBA" id="ARBA00004613"/>
    </source>
</evidence>
<keyword evidence="11 19" id="KW-0106">Calcium</keyword>
<keyword evidence="25" id="KW-1185">Reference proteome</keyword>
<comment type="similarity">
    <text evidence="22">Belongs to the peroxidase family. Classical plant (class III) peroxidase subfamily.</text>
</comment>
<keyword evidence="8 22" id="KW-0349">Heme</keyword>
<feature type="site" description="Transition state stabilizer" evidence="20">
    <location>
        <position position="64"/>
    </location>
</feature>
<evidence type="ECO:0000256" key="13">
    <source>
        <dbReference type="ARBA" id="ARBA00023004"/>
    </source>
</evidence>
<dbReference type="Proteomes" id="UP000596660">
    <property type="component" value="Unplaced"/>
</dbReference>
<feature type="chain" id="PRO_5031598817" description="Peroxidase" evidence="22">
    <location>
        <begin position="20"/>
        <end position="329"/>
    </location>
</feature>
<feature type="active site" description="Proton acceptor" evidence="17">
    <location>
        <position position="68"/>
    </location>
</feature>
<evidence type="ECO:0000256" key="16">
    <source>
        <dbReference type="ARBA" id="ARBA00023324"/>
    </source>
</evidence>
<evidence type="ECO:0000256" key="6">
    <source>
        <dbReference type="ARBA" id="ARBA00022525"/>
    </source>
</evidence>
<feature type="disulfide bond" evidence="21">
    <location>
        <begin position="37"/>
        <end position="115"/>
    </location>
</feature>
<comment type="cofactor">
    <cofactor evidence="19 22">
        <name>Ca(2+)</name>
        <dbReference type="ChEBI" id="CHEBI:29108"/>
    </cofactor>
    <text evidence="19 22">Binds 2 calcium ions per subunit.</text>
</comment>
<sequence length="329" mass="35896">MATPKVMIFLALLLPLVASNPADGPSGLSVGYYGYSCPQAESIALNVIKESLAVDPTLAGPLLRMFFHDCFVRGCDASILLDSPTKQGEKEAIPNLTLRGYEVIDKVKIALEMHCPGIVSCADILAIVSRDVVVETGGSYWDVELGRRDGFVTSNTEALANLPPPFFNISSLINSFNQKGLTIKDLVVLSGAHTIGVSHCSSFKNRLYNFNGGGDNSFDPTMDPKYVAALRKKCTKNGPDVIVEMDPKSSNKFDNDYFETVSKNRGLFQSDAALLDDYATQYYVEAHKNGKNEKQFFEDFGVSMVGMGRIEILTGNAGQVRKVCSKINY</sequence>
<evidence type="ECO:0000259" key="23">
    <source>
        <dbReference type="PROSITE" id="PS50873"/>
    </source>
</evidence>
<feature type="binding site" evidence="19">
    <location>
        <position position="194"/>
    </location>
    <ligand>
        <name>Ca(2+)</name>
        <dbReference type="ChEBI" id="CHEBI:29108"/>
        <label>2</label>
    </ligand>
</feature>
<gene>
    <name evidence="24" type="primary">LOC110712749</name>
</gene>
<dbReference type="Gene3D" id="1.10.520.10">
    <property type="match status" value="1"/>
</dbReference>
<feature type="binding site" evidence="19">
    <location>
        <position position="89"/>
    </location>
    <ligand>
        <name>Ca(2+)</name>
        <dbReference type="ChEBI" id="CHEBI:29108"/>
        <label>1</label>
    </ligand>
</feature>
<dbReference type="PROSITE" id="PS50873">
    <property type="entry name" value="PEROXIDASE_4"/>
    <property type="match status" value="1"/>
</dbReference>
<dbReference type="PRINTS" id="PR00458">
    <property type="entry name" value="PEROXIDASE"/>
</dbReference>
<comment type="function">
    <text evidence="2">Removal of H(2)O(2), oxidation of toxic reductants, biosynthesis and degradation of lignin, suberization, auxin catabolism, response to environmental stresses such as wounding, pathogen attack and oxidative stress. These functions might be dependent on each isozyme/isoform in each plant tissue.</text>
</comment>